<dbReference type="AlphaFoldDB" id="A0A560CL12"/>
<dbReference type="PANTHER" id="PTHR35342">
    <property type="entry name" value="TRICARBOXYLIC TRANSPORT PROTEIN"/>
    <property type="match status" value="1"/>
</dbReference>
<dbReference type="Proteomes" id="UP000318529">
    <property type="component" value="Unassembled WGS sequence"/>
</dbReference>
<feature type="transmembrane region" description="Helical" evidence="1">
    <location>
        <begin position="66"/>
        <end position="86"/>
    </location>
</feature>
<protein>
    <submittedName>
        <fullName evidence="2">Uncharacterized protein</fullName>
    </submittedName>
</protein>
<dbReference type="EMBL" id="VITH01000003">
    <property type="protein sequence ID" value="TWA85564.1"/>
    <property type="molecule type" value="Genomic_DNA"/>
</dbReference>
<reference evidence="2 3" key="1">
    <citation type="submission" date="2019-06" db="EMBL/GenBank/DDBJ databases">
        <title>Genomic Encyclopedia of Type Strains, Phase IV (KMG-V): Genome sequencing to study the core and pangenomes of soil and plant-associated prokaryotes.</title>
        <authorList>
            <person name="Whitman W."/>
        </authorList>
    </citation>
    <scope>NUCLEOTIDE SEQUENCE [LARGE SCALE GENOMIC DNA]</scope>
    <source>
        <strain evidence="2 3">BR 11650</strain>
    </source>
</reference>
<comment type="caution">
    <text evidence="2">The sequence shown here is derived from an EMBL/GenBank/DDBJ whole genome shotgun (WGS) entry which is preliminary data.</text>
</comment>
<evidence type="ECO:0000313" key="2">
    <source>
        <dbReference type="EMBL" id="TWA85564.1"/>
    </source>
</evidence>
<proteinExistence type="predicted"/>
<evidence type="ECO:0000313" key="3">
    <source>
        <dbReference type="Proteomes" id="UP000318529"/>
    </source>
</evidence>
<name>A0A560CL12_AZOBR</name>
<sequence>MSDTRRVLIAGAEAVGAHPARAGQSLRFEPAPLLLGFAPGPMMEANLRRAMILSRGDPTVFLREPISLALLVLTGLLLAAIILPAVRRNRERVFAE</sequence>
<evidence type="ECO:0000256" key="1">
    <source>
        <dbReference type="SAM" id="Phobius"/>
    </source>
</evidence>
<gene>
    <name evidence="2" type="ORF">FBZ83_103155</name>
</gene>
<keyword evidence="1" id="KW-0472">Membrane</keyword>
<keyword evidence="1" id="KW-0812">Transmembrane</keyword>
<accession>A0A560CL12</accession>
<dbReference type="RefSeq" id="WP_186465998.1">
    <property type="nucleotide sequence ID" value="NZ_VITH01000003.1"/>
</dbReference>
<keyword evidence="1" id="KW-1133">Transmembrane helix</keyword>
<organism evidence="2 3">
    <name type="scientific">Azospirillum brasilense</name>
    <dbReference type="NCBI Taxonomy" id="192"/>
    <lineage>
        <taxon>Bacteria</taxon>
        <taxon>Pseudomonadati</taxon>
        <taxon>Pseudomonadota</taxon>
        <taxon>Alphaproteobacteria</taxon>
        <taxon>Rhodospirillales</taxon>
        <taxon>Azospirillaceae</taxon>
        <taxon>Azospirillum</taxon>
    </lineage>
</organism>
<dbReference type="PANTHER" id="PTHR35342:SF5">
    <property type="entry name" value="TRICARBOXYLIC TRANSPORT PROTEIN"/>
    <property type="match status" value="1"/>
</dbReference>